<dbReference type="KEGG" id="ngg:RG540_CH10350"/>
<dbReference type="InterPro" id="IPR038296">
    <property type="entry name" value="ParD_sf"/>
</dbReference>
<reference evidence="2" key="1">
    <citation type="journal article" date="2014" name="BMC Genomics">
        <title>Genome sequencing of two Neorhizobium galegae strains reveals a noeT gene responsible for the unusual acetylation of the nodulation factors.</title>
        <authorList>
            <person name="Osterman J."/>
            <person name="Marsh J."/>
            <person name="Laine P.K."/>
            <person name="Zeng Z."/>
            <person name="Alatalo E."/>
            <person name="Sullivan J.T."/>
            <person name="Young J.P."/>
            <person name="Thomas-Oates J."/>
            <person name="Paulin L."/>
            <person name="Lindstrom K."/>
        </authorList>
    </citation>
    <scope>NUCLEOTIDE SEQUENCE [LARGE SCALE GENOMIC DNA]</scope>
    <source>
        <strain evidence="2">HAMBI 540</strain>
    </source>
</reference>
<dbReference type="NCBIfam" id="TIGR02606">
    <property type="entry name" value="antidote_CC2985"/>
    <property type="match status" value="1"/>
</dbReference>
<dbReference type="RefSeq" id="WP_038585329.1">
    <property type="nucleotide sequence ID" value="NZ_HG938353.1"/>
</dbReference>
<proteinExistence type="predicted"/>
<dbReference type="PATRIC" id="fig|1028800.3.peg.1050"/>
<accession>A0A068SLW5</accession>
<organism evidence="1 2">
    <name type="scientific">Neorhizobium galegae bv. orientalis str. HAMBI 540</name>
    <dbReference type="NCBI Taxonomy" id="1028800"/>
    <lineage>
        <taxon>Bacteria</taxon>
        <taxon>Pseudomonadati</taxon>
        <taxon>Pseudomonadota</taxon>
        <taxon>Alphaproteobacteria</taxon>
        <taxon>Hyphomicrobiales</taxon>
        <taxon>Rhizobiaceae</taxon>
        <taxon>Rhizobium/Agrobacterium group</taxon>
        <taxon>Neorhizobium</taxon>
    </lineage>
</organism>
<name>A0A068SLW5_NEOGA</name>
<sequence length="91" mass="10202">MTEIHLSDEDRDFIEEQVKAGIYKDVDEVVAAGLRLLGSKEGKLVELQRLIQEGIDDVEAGRVHHYASGEDLLNDIKRMSAERKQKTGTGH</sequence>
<dbReference type="EMBL" id="HG938353">
    <property type="protein sequence ID" value="CDN47223.1"/>
    <property type="molecule type" value="Genomic_DNA"/>
</dbReference>
<dbReference type="eggNOG" id="COG3609">
    <property type="taxonomic scope" value="Bacteria"/>
</dbReference>
<keyword evidence="2" id="KW-1185">Reference proteome</keyword>
<protein>
    <recommendedName>
        <fullName evidence="3">Addiction module antidote protein, CC2985 family</fullName>
    </recommendedName>
</protein>
<dbReference type="InterPro" id="IPR022789">
    <property type="entry name" value="ParD"/>
</dbReference>
<dbReference type="OrthoDB" id="8370959at2"/>
<dbReference type="Gene3D" id="6.10.10.120">
    <property type="entry name" value="Antitoxin ParD1-like"/>
    <property type="match status" value="1"/>
</dbReference>
<dbReference type="Proteomes" id="UP000028181">
    <property type="component" value="Chromosome I"/>
</dbReference>
<dbReference type="GeneID" id="24256292"/>
<dbReference type="HOGENOM" id="CLU_2448091_0_0_5"/>
<evidence type="ECO:0000313" key="1">
    <source>
        <dbReference type="EMBL" id="CDN47223.1"/>
    </source>
</evidence>
<evidence type="ECO:0008006" key="3">
    <source>
        <dbReference type="Google" id="ProtNLM"/>
    </source>
</evidence>
<evidence type="ECO:0000313" key="2">
    <source>
        <dbReference type="Proteomes" id="UP000028181"/>
    </source>
</evidence>
<dbReference type="Pfam" id="PF03693">
    <property type="entry name" value="ParD_antitoxin"/>
    <property type="match status" value="1"/>
</dbReference>
<dbReference type="AlphaFoldDB" id="A0A068SLW5"/>
<gene>
    <name evidence="1" type="ORF">RG540_CH10350</name>
</gene>